<proteinExistence type="predicted"/>
<gene>
    <name evidence="1" type="ORF">AB0E65_22330</name>
</gene>
<protein>
    <recommendedName>
        <fullName evidence="3">Secreted protein</fullName>
    </recommendedName>
</protein>
<dbReference type="Proteomes" id="UP001550850">
    <property type="component" value="Unassembled WGS sequence"/>
</dbReference>
<organism evidence="1 2">
    <name type="scientific">Streptomyces fragilis</name>
    <dbReference type="NCBI Taxonomy" id="67301"/>
    <lineage>
        <taxon>Bacteria</taxon>
        <taxon>Bacillati</taxon>
        <taxon>Actinomycetota</taxon>
        <taxon>Actinomycetes</taxon>
        <taxon>Kitasatosporales</taxon>
        <taxon>Streptomycetaceae</taxon>
        <taxon>Streptomyces</taxon>
    </lineage>
</organism>
<reference evidence="1 2" key="1">
    <citation type="submission" date="2024-06" db="EMBL/GenBank/DDBJ databases">
        <title>The Natural Products Discovery Center: Release of the First 8490 Sequenced Strains for Exploring Actinobacteria Biosynthetic Diversity.</title>
        <authorList>
            <person name="Kalkreuter E."/>
            <person name="Kautsar S.A."/>
            <person name="Yang D."/>
            <person name="Bader C.D."/>
            <person name="Teijaro C.N."/>
            <person name="Fluegel L."/>
            <person name="Davis C.M."/>
            <person name="Simpson J.R."/>
            <person name="Lauterbach L."/>
            <person name="Steele A.D."/>
            <person name="Gui C."/>
            <person name="Meng S."/>
            <person name="Li G."/>
            <person name="Viehrig K."/>
            <person name="Ye F."/>
            <person name="Su P."/>
            <person name="Kiefer A.F."/>
            <person name="Nichols A."/>
            <person name="Cepeda A.J."/>
            <person name="Yan W."/>
            <person name="Fan B."/>
            <person name="Jiang Y."/>
            <person name="Adhikari A."/>
            <person name="Zheng C.-J."/>
            <person name="Schuster L."/>
            <person name="Cowan T.M."/>
            <person name="Smanski M.J."/>
            <person name="Chevrette M.G."/>
            <person name="De Carvalho L.P.S."/>
            <person name="Shen B."/>
        </authorList>
    </citation>
    <scope>NUCLEOTIDE SEQUENCE [LARGE SCALE GENOMIC DNA]</scope>
    <source>
        <strain evidence="1 2">NPDC038104</strain>
    </source>
</reference>
<sequence length="101" mass="10195">MQQSAWKDPRVLVAVWAVLCGASLVATLVLEASPAPAPAPASREPGGPPGAECAAYVAEAGRQPAEAGREGREGGVLLFPRPGVGGENCRDAVRAHVAGGR</sequence>
<dbReference type="EMBL" id="JBEZUR010000043">
    <property type="protein sequence ID" value="MEU3556928.1"/>
    <property type="molecule type" value="Genomic_DNA"/>
</dbReference>
<keyword evidence="2" id="KW-1185">Reference proteome</keyword>
<evidence type="ECO:0008006" key="3">
    <source>
        <dbReference type="Google" id="ProtNLM"/>
    </source>
</evidence>
<dbReference type="RefSeq" id="WP_108952386.1">
    <property type="nucleotide sequence ID" value="NZ_BEVZ01000002.1"/>
</dbReference>
<comment type="caution">
    <text evidence="1">The sequence shown here is derived from an EMBL/GenBank/DDBJ whole genome shotgun (WGS) entry which is preliminary data.</text>
</comment>
<evidence type="ECO:0000313" key="2">
    <source>
        <dbReference type="Proteomes" id="UP001550850"/>
    </source>
</evidence>
<name>A0ABV2YMI2_9ACTN</name>
<evidence type="ECO:0000313" key="1">
    <source>
        <dbReference type="EMBL" id="MEU3556928.1"/>
    </source>
</evidence>
<accession>A0ABV2YMI2</accession>